<dbReference type="UniPathway" id="UPA00148"/>
<gene>
    <name evidence="9 10" type="primary">cobD</name>
    <name evidence="10" type="ORF">PB1_06037</name>
</gene>
<evidence type="ECO:0000256" key="9">
    <source>
        <dbReference type="HAMAP-Rule" id="MF_00024"/>
    </source>
</evidence>
<evidence type="ECO:0000313" key="11">
    <source>
        <dbReference type="Proteomes" id="UP000010523"/>
    </source>
</evidence>
<dbReference type="GO" id="GO:0005886">
    <property type="term" value="C:plasma membrane"/>
    <property type="evidence" value="ECO:0007669"/>
    <property type="project" value="UniProtKB-SubCell"/>
</dbReference>
<name>I3E080_BACMT</name>
<dbReference type="InterPro" id="IPR004485">
    <property type="entry name" value="Cobalamin_biosynth_CobD/CbiB"/>
</dbReference>
<accession>I3E080</accession>
<dbReference type="Pfam" id="PF03186">
    <property type="entry name" value="CobD_Cbib"/>
    <property type="match status" value="1"/>
</dbReference>
<feature type="transmembrane region" description="Helical" evidence="9">
    <location>
        <begin position="54"/>
        <end position="76"/>
    </location>
</feature>
<evidence type="ECO:0000256" key="8">
    <source>
        <dbReference type="ARBA" id="ARBA00023136"/>
    </source>
</evidence>
<keyword evidence="5 9" id="KW-0169">Cobalamin biosynthesis</keyword>
<keyword evidence="6 9" id="KW-0812">Transmembrane</keyword>
<evidence type="ECO:0000313" key="10">
    <source>
        <dbReference type="EMBL" id="EIJ79901.1"/>
    </source>
</evidence>
<dbReference type="HAMAP" id="MF_00024">
    <property type="entry name" value="CobD_CbiB"/>
    <property type="match status" value="1"/>
</dbReference>
<dbReference type="Proteomes" id="UP000010523">
    <property type="component" value="Unassembled WGS sequence"/>
</dbReference>
<dbReference type="GO" id="GO:0015420">
    <property type="term" value="F:ABC-type vitamin B12 transporter activity"/>
    <property type="evidence" value="ECO:0007669"/>
    <property type="project" value="UniProtKB-UniRule"/>
</dbReference>
<dbReference type="RefSeq" id="WP_003351296.1">
    <property type="nucleotide sequence ID" value="NZ_AFEU01000002.1"/>
</dbReference>
<organism evidence="10 11">
    <name type="scientific">Bacillus methanolicus PB1</name>
    <dbReference type="NCBI Taxonomy" id="997296"/>
    <lineage>
        <taxon>Bacteria</taxon>
        <taxon>Bacillati</taxon>
        <taxon>Bacillota</taxon>
        <taxon>Bacilli</taxon>
        <taxon>Bacillales</taxon>
        <taxon>Bacillaceae</taxon>
        <taxon>Bacillus</taxon>
    </lineage>
</organism>
<evidence type="ECO:0000256" key="3">
    <source>
        <dbReference type="ARBA" id="ARBA00006263"/>
    </source>
</evidence>
<evidence type="ECO:0000256" key="5">
    <source>
        <dbReference type="ARBA" id="ARBA00022573"/>
    </source>
</evidence>
<dbReference type="PATRIC" id="fig|997296.3.peg.1288"/>
<evidence type="ECO:0000256" key="6">
    <source>
        <dbReference type="ARBA" id="ARBA00022692"/>
    </source>
</evidence>
<comment type="similarity">
    <text evidence="3 9">Belongs to the CobD/CbiB family.</text>
</comment>
<evidence type="ECO:0000256" key="7">
    <source>
        <dbReference type="ARBA" id="ARBA00022989"/>
    </source>
</evidence>
<dbReference type="OrthoDB" id="9811967at2"/>
<comment type="subcellular location">
    <subcellularLocation>
        <location evidence="1 9">Cell membrane</location>
        <topology evidence="1 9">Multi-pass membrane protein</topology>
    </subcellularLocation>
</comment>
<evidence type="ECO:0000256" key="4">
    <source>
        <dbReference type="ARBA" id="ARBA00022475"/>
    </source>
</evidence>
<dbReference type="NCBIfam" id="TIGR00380">
    <property type="entry name" value="cobal_cbiB"/>
    <property type="match status" value="1"/>
</dbReference>
<sequence length="321" mass="35060">MIIHHLAAVILAFFLDLIIGDPPGWPHPVRWMGAIIAFLDKQLNKGNHRLEKGVVMLVVVLLIVMGATALSVFAVYKFHPLAGIVWEGVLISTAVAQKSLREAALAVYEPLQNGNIAEARVKLSYIVGRDTDHLPEREIVRGTVETVAENTSDGVTAPLFWGLLGGAVSALAYRAVNTCDSMVGYRNQKYEKFGFASAKLDDLLNWLPSRLTAIAMLLSMKPGKVSRKQAVSIVLRDAKKHPSPNSGWGEAAFAAIFGVQLGGTNYYKGVVSHRAKMGDPKYELQTNHIIDSINLMKRSVLLFLLFLLFGGVAIEMAAAWI</sequence>
<keyword evidence="11" id="KW-1185">Reference proteome</keyword>
<protein>
    <recommendedName>
        <fullName evidence="9">Cobalamin biosynthesis protein CobD</fullName>
    </recommendedName>
</protein>
<dbReference type="GO" id="GO:0009236">
    <property type="term" value="P:cobalamin biosynthetic process"/>
    <property type="evidence" value="ECO:0007669"/>
    <property type="project" value="UniProtKB-UniRule"/>
</dbReference>
<keyword evidence="7 9" id="KW-1133">Transmembrane helix</keyword>
<dbReference type="PANTHER" id="PTHR34308">
    <property type="entry name" value="COBALAMIN BIOSYNTHESIS PROTEIN CBIB"/>
    <property type="match status" value="1"/>
</dbReference>
<dbReference type="AlphaFoldDB" id="I3E080"/>
<dbReference type="EMBL" id="AFEU01000002">
    <property type="protein sequence ID" value="EIJ79901.1"/>
    <property type="molecule type" value="Genomic_DNA"/>
</dbReference>
<evidence type="ECO:0000256" key="2">
    <source>
        <dbReference type="ARBA" id="ARBA00004953"/>
    </source>
</evidence>
<dbReference type="STRING" id="997296.PB1_06037"/>
<feature type="transmembrane region" description="Helical" evidence="9">
    <location>
        <begin position="300"/>
        <end position="320"/>
    </location>
</feature>
<dbReference type="eggNOG" id="COG1270">
    <property type="taxonomic scope" value="Bacteria"/>
</dbReference>
<dbReference type="PANTHER" id="PTHR34308:SF1">
    <property type="entry name" value="COBALAMIN BIOSYNTHESIS PROTEIN CBIB"/>
    <property type="match status" value="1"/>
</dbReference>
<comment type="pathway">
    <text evidence="2 9">Cofactor biosynthesis; adenosylcobalamin biosynthesis.</text>
</comment>
<evidence type="ECO:0000256" key="1">
    <source>
        <dbReference type="ARBA" id="ARBA00004651"/>
    </source>
</evidence>
<reference evidence="10 11" key="1">
    <citation type="journal article" date="2012" name="Appl. Environ. Microbiol.">
        <title>Genome Sequence of Thermotolerant Bacillus methanolicus: Features and Regulation Related to Methylotrophy and Production of L-Lysine and L-Glutamate from Methanol.</title>
        <authorList>
            <person name="Heggeset T.M."/>
            <person name="Krog A."/>
            <person name="Balzer S."/>
            <person name="Wentzel A."/>
            <person name="Ellingsen T.E."/>
            <person name="Brautaset T."/>
        </authorList>
    </citation>
    <scope>NUCLEOTIDE SEQUENCE [LARGE SCALE GENOMIC DNA]</scope>
    <source>
        <strain evidence="10 11">PB1</strain>
    </source>
</reference>
<keyword evidence="8 9" id="KW-0472">Membrane</keyword>
<comment type="caution">
    <text evidence="9">Lacks conserved residue(s) required for the propagation of feature annotation.</text>
</comment>
<comment type="function">
    <text evidence="9">Converts cobyric acid to cobinamide by the addition of aminopropanol on the F carboxylic group.</text>
</comment>
<keyword evidence="4 9" id="KW-1003">Cell membrane</keyword>
<comment type="caution">
    <text evidence="10">The sequence shown here is derived from an EMBL/GenBank/DDBJ whole genome shotgun (WGS) entry which is preliminary data.</text>
</comment>
<dbReference type="GO" id="GO:0048472">
    <property type="term" value="F:threonine-phosphate decarboxylase activity"/>
    <property type="evidence" value="ECO:0007669"/>
    <property type="project" value="InterPro"/>
</dbReference>
<proteinExistence type="inferred from homology"/>